<evidence type="ECO:0000313" key="3">
    <source>
        <dbReference type="Proteomes" id="UP000245771"/>
    </source>
</evidence>
<keyword evidence="1" id="KW-0472">Membrane</keyword>
<sequence length="105" mass="12171">MPQSETRFLNNSLISRRVPAVRQTGRQVNRAKLISNHREGKDLLICMRGKSHDDQQKMICNQSRKVFLSFYTKLISCAFLIAALINLKNRELPDTELSIQPIFLR</sequence>
<dbReference type="RefSeq" id="XP_025357253.1">
    <property type="nucleotide sequence ID" value="XM_025498107.1"/>
</dbReference>
<accession>A0A316VLJ0</accession>
<keyword evidence="3" id="KW-1185">Reference proteome</keyword>
<protein>
    <submittedName>
        <fullName evidence="2">Uncharacterized protein</fullName>
    </submittedName>
</protein>
<organism evidence="2 3">
    <name type="scientific">Meira miltonrushii</name>
    <dbReference type="NCBI Taxonomy" id="1280837"/>
    <lineage>
        <taxon>Eukaryota</taxon>
        <taxon>Fungi</taxon>
        <taxon>Dikarya</taxon>
        <taxon>Basidiomycota</taxon>
        <taxon>Ustilaginomycotina</taxon>
        <taxon>Exobasidiomycetes</taxon>
        <taxon>Exobasidiales</taxon>
        <taxon>Brachybasidiaceae</taxon>
        <taxon>Meira</taxon>
    </lineage>
</organism>
<name>A0A316VLJ0_9BASI</name>
<gene>
    <name evidence="2" type="ORF">FA14DRAFT_159223</name>
</gene>
<keyword evidence="1" id="KW-0812">Transmembrane</keyword>
<evidence type="ECO:0000256" key="1">
    <source>
        <dbReference type="SAM" id="Phobius"/>
    </source>
</evidence>
<dbReference type="GeneID" id="37019888"/>
<dbReference type="InParanoid" id="A0A316VLJ0"/>
<proteinExistence type="predicted"/>
<dbReference type="AlphaFoldDB" id="A0A316VLJ0"/>
<dbReference type="Proteomes" id="UP000245771">
    <property type="component" value="Unassembled WGS sequence"/>
</dbReference>
<reference evidence="2 3" key="1">
    <citation type="journal article" date="2018" name="Mol. Biol. Evol.">
        <title>Broad Genomic Sampling Reveals a Smut Pathogenic Ancestry of the Fungal Clade Ustilaginomycotina.</title>
        <authorList>
            <person name="Kijpornyongpan T."/>
            <person name="Mondo S.J."/>
            <person name="Barry K."/>
            <person name="Sandor L."/>
            <person name="Lee J."/>
            <person name="Lipzen A."/>
            <person name="Pangilinan J."/>
            <person name="LaButti K."/>
            <person name="Hainaut M."/>
            <person name="Henrissat B."/>
            <person name="Grigoriev I.V."/>
            <person name="Spatafora J.W."/>
            <person name="Aime M.C."/>
        </authorList>
    </citation>
    <scope>NUCLEOTIDE SEQUENCE [LARGE SCALE GENOMIC DNA]</scope>
    <source>
        <strain evidence="2 3">MCA 3882</strain>
    </source>
</reference>
<keyword evidence="1" id="KW-1133">Transmembrane helix</keyword>
<dbReference type="EMBL" id="KZ819602">
    <property type="protein sequence ID" value="PWN36951.1"/>
    <property type="molecule type" value="Genomic_DNA"/>
</dbReference>
<evidence type="ECO:0000313" key="2">
    <source>
        <dbReference type="EMBL" id="PWN36951.1"/>
    </source>
</evidence>
<feature type="transmembrane region" description="Helical" evidence="1">
    <location>
        <begin position="66"/>
        <end position="87"/>
    </location>
</feature>